<sequence>MAAFRSDYLDFERGIRIGRLEPEHRLTRLLKFALESAFGEPFVTVRWGRGLYWQWIGFFPHADRRTKASFGCAKYFVSLDREERAVHAGMQVERGYVNPPSEFPECRLRANWDWHRLVALLVHSREMERALAQLVKQDGFRLFIGSWEGGREFTAANFTGLSALRRVIARAPSDQWCGFQLFYALSEAEIRAMEGREVLEAILAIFAEVTPILSACWETSARRRQPIATISRS</sequence>
<accession>H5SBS4</accession>
<dbReference type="EMBL" id="AP011662">
    <property type="protein sequence ID" value="BAL53610.1"/>
    <property type="molecule type" value="Genomic_DNA"/>
</dbReference>
<organism evidence="1">
    <name type="scientific">uncultured Acidobacteriota bacterium</name>
    <dbReference type="NCBI Taxonomy" id="171953"/>
    <lineage>
        <taxon>Bacteria</taxon>
        <taxon>Pseudomonadati</taxon>
        <taxon>Acidobacteriota</taxon>
        <taxon>environmental samples</taxon>
    </lineage>
</organism>
<proteinExistence type="predicted"/>
<gene>
    <name evidence="1" type="ORF">HGMM_F07F07C21</name>
</gene>
<dbReference type="AlphaFoldDB" id="H5SBS4"/>
<name>H5SBS4_9BACT</name>
<reference evidence="1" key="1">
    <citation type="journal article" date="2005" name="Environ. Microbiol.">
        <title>Genetic and functional properties of uncultivated thermophilic crenarchaeotes from a subsurface gold mine as revealed by analysis of genome fragments.</title>
        <authorList>
            <person name="Nunoura T."/>
            <person name="Hirayama H."/>
            <person name="Takami H."/>
            <person name="Oida H."/>
            <person name="Nishi S."/>
            <person name="Shimamura S."/>
            <person name="Suzuki Y."/>
            <person name="Inagaki F."/>
            <person name="Takai K."/>
            <person name="Nealson K.H."/>
            <person name="Horikoshi K."/>
        </authorList>
    </citation>
    <scope>NUCLEOTIDE SEQUENCE</scope>
</reference>
<reference evidence="1" key="2">
    <citation type="journal article" date="2012" name="PLoS ONE">
        <title>A Deeply Branching Thermophilic Bacterium with an Ancient Acetyl-CoA Pathway Dominates a Subsurface Ecosystem.</title>
        <authorList>
            <person name="Takami H."/>
            <person name="Noguchi H."/>
            <person name="Takaki Y."/>
            <person name="Uchiyama I."/>
            <person name="Toyoda A."/>
            <person name="Nishi S."/>
            <person name="Chee G.-J."/>
            <person name="Arai W."/>
            <person name="Nunoura T."/>
            <person name="Itoh T."/>
            <person name="Hattori M."/>
            <person name="Takai K."/>
        </authorList>
    </citation>
    <scope>NUCLEOTIDE SEQUENCE</scope>
</reference>
<protein>
    <submittedName>
        <fullName evidence="1">Uncharacterized protein</fullName>
    </submittedName>
</protein>
<evidence type="ECO:0000313" key="1">
    <source>
        <dbReference type="EMBL" id="BAL53610.1"/>
    </source>
</evidence>